<dbReference type="RefSeq" id="WP_262597782.1">
    <property type="nucleotide sequence ID" value="NZ_CP103300.1"/>
</dbReference>
<dbReference type="InterPro" id="IPR011335">
    <property type="entry name" value="Restrct_endonuc-II-like"/>
</dbReference>
<accession>A0ABY6GSC4</accession>
<keyword evidence="3" id="KW-1185">Reference proteome</keyword>
<organism evidence="2 3">
    <name type="scientific">Endozoicomonas euniceicola</name>
    <dbReference type="NCBI Taxonomy" id="1234143"/>
    <lineage>
        <taxon>Bacteria</taxon>
        <taxon>Pseudomonadati</taxon>
        <taxon>Pseudomonadota</taxon>
        <taxon>Gammaproteobacteria</taxon>
        <taxon>Oceanospirillales</taxon>
        <taxon>Endozoicomonadaceae</taxon>
        <taxon>Endozoicomonas</taxon>
    </lineage>
</organism>
<sequence>MNTTDCGTVMVCIATQQNAANILPVMTVRPDVVVVAVSEEMKARGDALKQWLQKHGDFQPEHIVLKHDLPSHGVNRITDYALNLLIDLKDQWSGYRLILNATGGNKLMTLAFVNVFRQDEDVEKILYTDTDNNELEVIEPKFSS</sequence>
<dbReference type="Pfam" id="PF23400">
    <property type="entry name" value="CARF_Card1"/>
    <property type="match status" value="1"/>
</dbReference>
<dbReference type="Gene3D" id="3.40.50.10770">
    <property type="entry name" value="Hypothetical protein VC1899 like domain (Restriction endonuclease-like)"/>
    <property type="match status" value="1"/>
</dbReference>
<reference evidence="2" key="1">
    <citation type="submission" date="2022-10" db="EMBL/GenBank/DDBJ databases">
        <title>Completed Genome Sequence of two octocoral isolated bacterium, Endozoicomonas euniceicola EF212T and Endozoicomonas gorgoniicola PS125T.</title>
        <authorList>
            <person name="Chiou Y.-J."/>
            <person name="Chen Y.-H."/>
        </authorList>
    </citation>
    <scope>NUCLEOTIDE SEQUENCE</scope>
    <source>
        <strain evidence="2">EF212</strain>
    </source>
</reference>
<evidence type="ECO:0000313" key="3">
    <source>
        <dbReference type="Proteomes" id="UP001163255"/>
    </source>
</evidence>
<proteinExistence type="predicted"/>
<dbReference type="EMBL" id="CP103300">
    <property type="protein sequence ID" value="UYM15655.1"/>
    <property type="molecule type" value="Genomic_DNA"/>
</dbReference>
<gene>
    <name evidence="2" type="ORF">NX720_22945</name>
</gene>
<dbReference type="SUPFAM" id="SSF52980">
    <property type="entry name" value="Restriction endonuclease-like"/>
    <property type="match status" value="1"/>
</dbReference>
<dbReference type="InterPro" id="IPR056339">
    <property type="entry name" value="CARF_Card1"/>
</dbReference>
<name>A0ABY6GSC4_9GAMM</name>
<feature type="domain" description="Card1 CARF" evidence="1">
    <location>
        <begin position="9"/>
        <end position="138"/>
    </location>
</feature>
<evidence type="ECO:0000259" key="1">
    <source>
        <dbReference type="Pfam" id="PF23400"/>
    </source>
</evidence>
<evidence type="ECO:0000313" key="2">
    <source>
        <dbReference type="EMBL" id="UYM15655.1"/>
    </source>
</evidence>
<dbReference type="Proteomes" id="UP001163255">
    <property type="component" value="Chromosome"/>
</dbReference>
<protein>
    <submittedName>
        <fullName evidence="2">DUF1887 family CARF protein</fullName>
    </submittedName>
</protein>